<keyword evidence="1" id="KW-0732">Signal</keyword>
<feature type="signal peptide" evidence="1">
    <location>
        <begin position="1"/>
        <end position="32"/>
    </location>
</feature>
<dbReference type="Gene3D" id="2.40.128.20">
    <property type="match status" value="1"/>
</dbReference>
<dbReference type="PANTHER" id="PTHR10612:SF34">
    <property type="entry name" value="APOLIPOPROTEIN D"/>
    <property type="match status" value="1"/>
</dbReference>
<dbReference type="InterPro" id="IPR000566">
    <property type="entry name" value="Lipocln_cytosolic_FA-bd_dom"/>
</dbReference>
<evidence type="ECO:0000313" key="4">
    <source>
        <dbReference type="Proteomes" id="UP000235363"/>
    </source>
</evidence>
<sequence>MTTSKTFRRRVSALLIATAAATAPFAAPVANAQGYSDALGPVADAVIGASGSIASIGEPISVGSSTGPELTQVDSVDIGRYAGTWYQVAAVPQVFNLQCIDRTTAEYAVIDDSTLSVRNSCGDVLGGTSVVEGSARITDAATNASLRVAFDGIPGQNPDGPTNYRVTYLADDYSLAIVGDPARRSGFVLSRTPALADDEWALVADVIEDRGYQPCTFVTSPQPDGQRDATPVCAL</sequence>
<evidence type="ECO:0000313" key="3">
    <source>
        <dbReference type="EMBL" id="PMC62847.1"/>
    </source>
</evidence>
<evidence type="ECO:0000259" key="2">
    <source>
        <dbReference type="Pfam" id="PF08212"/>
    </source>
</evidence>
<protein>
    <submittedName>
        <fullName evidence="3">Lipocalin</fullName>
    </submittedName>
</protein>
<dbReference type="SUPFAM" id="SSF50814">
    <property type="entry name" value="Lipocalins"/>
    <property type="match status" value="1"/>
</dbReference>
<evidence type="ECO:0000256" key="1">
    <source>
        <dbReference type="SAM" id="SignalP"/>
    </source>
</evidence>
<feature type="chain" id="PRO_5014633468" evidence="1">
    <location>
        <begin position="33"/>
        <end position="235"/>
    </location>
</feature>
<dbReference type="PANTHER" id="PTHR10612">
    <property type="entry name" value="APOLIPOPROTEIN D"/>
    <property type="match status" value="1"/>
</dbReference>
<dbReference type="GO" id="GO:0006950">
    <property type="term" value="P:response to stress"/>
    <property type="evidence" value="ECO:0007669"/>
    <property type="project" value="UniProtKB-ARBA"/>
</dbReference>
<dbReference type="AlphaFoldDB" id="A0A2N6T0J1"/>
<dbReference type="EMBL" id="PNHF01000005">
    <property type="protein sequence ID" value="PMC62847.1"/>
    <property type="molecule type" value="Genomic_DNA"/>
</dbReference>
<reference evidence="3 4" key="1">
    <citation type="submission" date="2017-09" db="EMBL/GenBank/DDBJ databases">
        <title>Bacterial strain isolated from the female urinary microbiota.</title>
        <authorList>
            <person name="Thomas-White K."/>
            <person name="Kumar N."/>
            <person name="Forster S."/>
            <person name="Putonti C."/>
            <person name="Lawley T."/>
            <person name="Wolfe A.J."/>
        </authorList>
    </citation>
    <scope>NUCLEOTIDE SEQUENCE [LARGE SCALE GENOMIC DNA]</scope>
    <source>
        <strain evidence="3 4">UMB0908</strain>
    </source>
</reference>
<dbReference type="InterPro" id="IPR022272">
    <property type="entry name" value="Lipocalin_CS"/>
</dbReference>
<dbReference type="InterPro" id="IPR047202">
    <property type="entry name" value="Lipocalin_Blc-like_dom"/>
</dbReference>
<dbReference type="Proteomes" id="UP000235363">
    <property type="component" value="Unassembled WGS sequence"/>
</dbReference>
<dbReference type="InterPro" id="IPR012674">
    <property type="entry name" value="Calycin"/>
</dbReference>
<feature type="domain" description="Lipocalin/cytosolic fatty-acid binding" evidence="2">
    <location>
        <begin position="76"/>
        <end position="222"/>
    </location>
</feature>
<dbReference type="Pfam" id="PF08212">
    <property type="entry name" value="Lipocalin_2"/>
    <property type="match status" value="1"/>
</dbReference>
<gene>
    <name evidence="3" type="ORF">CJ204_03060</name>
</gene>
<dbReference type="CDD" id="cd19438">
    <property type="entry name" value="lipocalin_Blc-like"/>
    <property type="match status" value="1"/>
</dbReference>
<name>A0A2N6T0J1_9CORY</name>
<dbReference type="RefSeq" id="WP_102212172.1">
    <property type="nucleotide sequence ID" value="NZ_PNHF01000005.1"/>
</dbReference>
<comment type="caution">
    <text evidence="3">The sequence shown here is derived from an EMBL/GenBank/DDBJ whole genome shotgun (WGS) entry which is preliminary data.</text>
</comment>
<dbReference type="PROSITE" id="PS00213">
    <property type="entry name" value="LIPOCALIN"/>
    <property type="match status" value="1"/>
</dbReference>
<organism evidence="3 4">
    <name type="scientific">Corynebacterium xerosis</name>
    <dbReference type="NCBI Taxonomy" id="1725"/>
    <lineage>
        <taxon>Bacteria</taxon>
        <taxon>Bacillati</taxon>
        <taxon>Actinomycetota</taxon>
        <taxon>Actinomycetes</taxon>
        <taxon>Mycobacteriales</taxon>
        <taxon>Corynebacteriaceae</taxon>
        <taxon>Corynebacterium</taxon>
    </lineage>
</organism>
<accession>A0A2N6T0J1</accession>
<proteinExistence type="predicted"/>